<accession>A0ABY8LU03</accession>
<evidence type="ECO:0000313" key="6">
    <source>
        <dbReference type="Proteomes" id="UP001179842"/>
    </source>
</evidence>
<feature type="active site" description="Proton acceptor; for enolization step" evidence="3">
    <location>
        <position position="67"/>
    </location>
</feature>
<feature type="active site" description="Proton acceptor; for ring-opening step" evidence="3">
    <location>
        <position position="137"/>
    </location>
</feature>
<evidence type="ECO:0000256" key="2">
    <source>
        <dbReference type="ARBA" id="ARBA00023277"/>
    </source>
</evidence>
<comment type="function">
    <text evidence="3">Catalyzes the reversible isomerization-deamination of glucosamine 6-phosphate (GlcN6P) to form fructose 6-phosphate (Fru6P) and ammonium ion.</text>
</comment>
<feature type="active site" description="For ring-opening step" evidence="3">
    <location>
        <position position="142"/>
    </location>
</feature>
<evidence type="ECO:0000256" key="3">
    <source>
        <dbReference type="HAMAP-Rule" id="MF_01241"/>
    </source>
</evidence>
<keyword evidence="1 3" id="KW-0378">Hydrolase</keyword>
<organism evidence="5 6">
    <name type="scientific">Mesomycoplasma lagogenitalium</name>
    <dbReference type="NCBI Taxonomy" id="171286"/>
    <lineage>
        <taxon>Bacteria</taxon>
        <taxon>Bacillati</taxon>
        <taxon>Mycoplasmatota</taxon>
        <taxon>Mycoplasmoidales</taxon>
        <taxon>Metamycoplasmataceae</taxon>
        <taxon>Mesomycoplasma</taxon>
    </lineage>
</organism>
<dbReference type="Pfam" id="PF01182">
    <property type="entry name" value="Glucosamine_iso"/>
    <property type="match status" value="1"/>
</dbReference>
<feature type="active site" description="For ring-opening step" evidence="3">
    <location>
        <position position="135"/>
    </location>
</feature>
<dbReference type="InterPro" id="IPR006148">
    <property type="entry name" value="Glc/Gal-6P_isomerase"/>
</dbReference>
<dbReference type="NCBIfam" id="TIGR00502">
    <property type="entry name" value="nagB"/>
    <property type="match status" value="1"/>
</dbReference>
<dbReference type="EMBL" id="CP122979">
    <property type="protein sequence ID" value="WGI36709.1"/>
    <property type="molecule type" value="Genomic_DNA"/>
</dbReference>
<comment type="catalytic activity">
    <reaction evidence="3">
        <text>alpha-D-glucosamine 6-phosphate + H2O = beta-D-fructose 6-phosphate + NH4(+)</text>
        <dbReference type="Rhea" id="RHEA:12172"/>
        <dbReference type="ChEBI" id="CHEBI:15377"/>
        <dbReference type="ChEBI" id="CHEBI:28938"/>
        <dbReference type="ChEBI" id="CHEBI:57634"/>
        <dbReference type="ChEBI" id="CHEBI:75989"/>
        <dbReference type="EC" id="3.5.99.6"/>
    </reaction>
</comment>
<dbReference type="InterPro" id="IPR018321">
    <property type="entry name" value="Glucosamine6P_isomerase_CS"/>
</dbReference>
<dbReference type="GO" id="GO:0004342">
    <property type="term" value="F:glucosamine-6-phosphate deaminase activity"/>
    <property type="evidence" value="ECO:0007669"/>
    <property type="project" value="UniProtKB-EC"/>
</dbReference>
<name>A0ABY8LU03_9BACT</name>
<keyword evidence="2 3" id="KW-0119">Carbohydrate metabolism</keyword>
<evidence type="ECO:0000313" key="5">
    <source>
        <dbReference type="EMBL" id="WGI36709.1"/>
    </source>
</evidence>
<comment type="caution">
    <text evidence="3">Lacks conserved residue(s) required for the propagation of feature annotation.</text>
</comment>
<sequence>MKLIIEKNEDSVAQVAADIIKKEILNNKKMNICFATGNSPLKTYNNLIKMYENKEISFKNITSFNLDEYVGISKENPCSYHYFMHQNLFNKIDINPKNINLPNGNGDIKKNGQEYEKLIVQKGGIDLMILGIGVNGHIAFNEPGSKLESRTREIELTESTIEANKIYFKNKDEVPKTAISMGLATILEAKKIILIATGQSKSQAIFNTIHGEITEKNPASFLNKHNDVTLIIDEKAAKLLKN</sequence>
<dbReference type="CDD" id="cd01399">
    <property type="entry name" value="GlcN6P_deaminase"/>
    <property type="match status" value="1"/>
</dbReference>
<evidence type="ECO:0000259" key="4">
    <source>
        <dbReference type="Pfam" id="PF01182"/>
    </source>
</evidence>
<dbReference type="EC" id="3.5.99.6" evidence="3"/>
<dbReference type="InterPro" id="IPR037171">
    <property type="entry name" value="NagB/RpiA_transferase-like"/>
</dbReference>
<comment type="similarity">
    <text evidence="3">Belongs to the glucosamine/galactosamine-6-phosphate isomerase family. NagB subfamily.</text>
</comment>
<evidence type="ECO:0000256" key="1">
    <source>
        <dbReference type="ARBA" id="ARBA00022801"/>
    </source>
</evidence>
<dbReference type="Gene3D" id="3.40.50.1360">
    <property type="match status" value="1"/>
</dbReference>
<gene>
    <name evidence="3 5" type="primary">nagB</name>
    <name evidence="5" type="ORF">QEG99_00265</name>
</gene>
<dbReference type="PROSITE" id="PS01161">
    <property type="entry name" value="GLC_GALNAC_ISOMERASE"/>
    <property type="match status" value="1"/>
</dbReference>
<keyword evidence="6" id="KW-1185">Reference proteome</keyword>
<dbReference type="PANTHER" id="PTHR11280:SF5">
    <property type="entry name" value="GLUCOSAMINE-6-PHOSPHATE ISOMERASE"/>
    <property type="match status" value="1"/>
</dbReference>
<proteinExistence type="inferred from homology"/>
<dbReference type="SUPFAM" id="SSF100950">
    <property type="entry name" value="NagB/RpiA/CoA transferase-like"/>
    <property type="match status" value="1"/>
</dbReference>
<dbReference type="InterPro" id="IPR004547">
    <property type="entry name" value="Glucosamine6P_isomerase"/>
</dbReference>
<protein>
    <recommendedName>
        <fullName evidence="3">Glucosamine-6-phosphate deaminase</fullName>
        <ecNumber evidence="3">3.5.99.6</ecNumber>
    </recommendedName>
    <alternativeName>
        <fullName evidence="3">GlcN6P deaminase</fullName>
        <shortName evidence="3">GNPDA</shortName>
    </alternativeName>
    <alternativeName>
        <fullName evidence="3">Glucosamine-6-phosphate isomerase</fullName>
    </alternativeName>
</protein>
<dbReference type="PANTHER" id="PTHR11280">
    <property type="entry name" value="GLUCOSAMINE-6-PHOSPHATE ISOMERASE"/>
    <property type="match status" value="1"/>
</dbReference>
<reference evidence="5" key="1">
    <citation type="submission" date="2023-04" db="EMBL/GenBank/DDBJ databases">
        <title>Completed genome of Mycoplasma lagogenitalium type strain 12MS.</title>
        <authorList>
            <person name="Spergser J."/>
        </authorList>
    </citation>
    <scope>NUCLEOTIDE SEQUENCE</scope>
    <source>
        <strain evidence="5">12MS</strain>
    </source>
</reference>
<dbReference type="Proteomes" id="UP001179842">
    <property type="component" value="Chromosome"/>
</dbReference>
<dbReference type="RefSeq" id="WP_280102010.1">
    <property type="nucleotide sequence ID" value="NZ_CP122979.1"/>
</dbReference>
<comment type="pathway">
    <text evidence="3">Amino-sugar metabolism; N-acetylneuraminate degradation; D-fructose 6-phosphate from N-acetylneuraminate: step 5/5.</text>
</comment>
<dbReference type="HAMAP" id="MF_01241">
    <property type="entry name" value="GlcN6P_deamin"/>
    <property type="match status" value="1"/>
</dbReference>
<feature type="domain" description="Glucosamine/galactosamine-6-phosphate isomerase" evidence="4">
    <location>
        <begin position="10"/>
        <end position="227"/>
    </location>
</feature>